<dbReference type="GO" id="GO:0048598">
    <property type="term" value="P:embryonic morphogenesis"/>
    <property type="evidence" value="ECO:0007669"/>
    <property type="project" value="InterPro"/>
</dbReference>
<proteinExistence type="inferred from homology"/>
<evidence type="ECO:0000256" key="3">
    <source>
        <dbReference type="ARBA" id="ARBA00015134"/>
    </source>
</evidence>
<feature type="region of interest" description="Disordered" evidence="5">
    <location>
        <begin position="165"/>
        <end position="210"/>
    </location>
</feature>
<comment type="caution">
    <text evidence="6">The sequence shown here is derived from an EMBL/GenBank/DDBJ whole genome shotgun (WGS) entry which is preliminary data.</text>
</comment>
<comment type="subcellular location">
    <subcellularLocation>
        <location evidence="1">Nucleus</location>
    </subcellularLocation>
</comment>
<dbReference type="GO" id="GO:0005634">
    <property type="term" value="C:nucleus"/>
    <property type="evidence" value="ECO:0007669"/>
    <property type="project" value="UniProtKB-SubCell"/>
</dbReference>
<evidence type="ECO:0000256" key="4">
    <source>
        <dbReference type="ARBA" id="ARBA00023242"/>
    </source>
</evidence>
<feature type="compositionally biased region" description="Basic and acidic residues" evidence="5">
    <location>
        <begin position="167"/>
        <end position="193"/>
    </location>
</feature>
<dbReference type="InterPro" id="IPR024887">
    <property type="entry name" value="Ashwin"/>
</dbReference>
<reference evidence="6" key="1">
    <citation type="submission" date="2022-12" db="EMBL/GenBank/DDBJ databases">
        <title>Chromosome-level genome assembly of the bean flower thrips Megalurothrips usitatus.</title>
        <authorList>
            <person name="Ma L."/>
            <person name="Liu Q."/>
            <person name="Li H."/>
            <person name="Cai W."/>
        </authorList>
    </citation>
    <scope>NUCLEOTIDE SEQUENCE</scope>
    <source>
        <strain evidence="6">Cailab_2022a</strain>
    </source>
</reference>
<dbReference type="PANTHER" id="PTHR28359:SF1">
    <property type="entry name" value="ASHWIN"/>
    <property type="match status" value="1"/>
</dbReference>
<feature type="compositionally biased region" description="Basic residues" evidence="5">
    <location>
        <begin position="201"/>
        <end position="210"/>
    </location>
</feature>
<dbReference type="PANTHER" id="PTHR28359">
    <property type="entry name" value="ASHWIN"/>
    <property type="match status" value="1"/>
</dbReference>
<accession>A0AAV7Y143</accession>
<feature type="region of interest" description="Disordered" evidence="5">
    <location>
        <begin position="92"/>
        <end position="130"/>
    </location>
</feature>
<comment type="similarity">
    <text evidence="2">Belongs to the ashwin family.</text>
</comment>
<protein>
    <recommendedName>
        <fullName evidence="3">Ashwin</fullName>
    </recommendedName>
</protein>
<dbReference type="Pfam" id="PF15323">
    <property type="entry name" value="Ashwin"/>
    <property type="match status" value="1"/>
</dbReference>
<evidence type="ECO:0000256" key="1">
    <source>
        <dbReference type="ARBA" id="ARBA00004123"/>
    </source>
</evidence>
<evidence type="ECO:0000313" key="7">
    <source>
        <dbReference type="Proteomes" id="UP001075354"/>
    </source>
</evidence>
<evidence type="ECO:0000256" key="2">
    <source>
        <dbReference type="ARBA" id="ARBA00007855"/>
    </source>
</evidence>
<dbReference type="GO" id="GO:0072669">
    <property type="term" value="C:tRNA-splicing ligase complex"/>
    <property type="evidence" value="ECO:0007669"/>
    <property type="project" value="InterPro"/>
</dbReference>
<keyword evidence="7" id="KW-1185">Reference proteome</keyword>
<dbReference type="EMBL" id="JAPTSV010000001">
    <property type="protein sequence ID" value="KAJ1532332.1"/>
    <property type="molecule type" value="Genomic_DNA"/>
</dbReference>
<evidence type="ECO:0000313" key="6">
    <source>
        <dbReference type="EMBL" id="KAJ1532332.1"/>
    </source>
</evidence>
<keyword evidence="4" id="KW-0539">Nucleus</keyword>
<evidence type="ECO:0000256" key="5">
    <source>
        <dbReference type="SAM" id="MobiDB-lite"/>
    </source>
</evidence>
<name>A0AAV7Y143_9NEOP</name>
<organism evidence="6 7">
    <name type="scientific">Megalurothrips usitatus</name>
    <name type="common">bean blossom thrips</name>
    <dbReference type="NCBI Taxonomy" id="439358"/>
    <lineage>
        <taxon>Eukaryota</taxon>
        <taxon>Metazoa</taxon>
        <taxon>Ecdysozoa</taxon>
        <taxon>Arthropoda</taxon>
        <taxon>Hexapoda</taxon>
        <taxon>Insecta</taxon>
        <taxon>Pterygota</taxon>
        <taxon>Neoptera</taxon>
        <taxon>Paraneoptera</taxon>
        <taxon>Thysanoptera</taxon>
        <taxon>Terebrantia</taxon>
        <taxon>Thripoidea</taxon>
        <taxon>Thripidae</taxon>
        <taxon>Megalurothrips</taxon>
    </lineage>
</organism>
<dbReference type="Proteomes" id="UP001075354">
    <property type="component" value="Chromosome 1"/>
</dbReference>
<feature type="compositionally biased region" description="Polar residues" evidence="5">
    <location>
        <begin position="115"/>
        <end position="126"/>
    </location>
</feature>
<gene>
    <name evidence="6" type="ORF">ONE63_000939</name>
</gene>
<sequence>MAKQNITPNMCEESSIFRFLCPSLLSEQEILEELRNRCVKIKGLEKKSREELTRIFSRHFIPLPQRTFPNNHHGKLINKMIERENFQSRKSKKLEERGSSLQFGFGDNKKGSKLSLPSKTESTTSVAGDRLKPPIESIDLHNKKISLSKTPSCTAASSLDKIIINNRSRERKESSGETVEIKKPELKRTHSTSEDDGSPVKKARQKIAWP</sequence>
<dbReference type="AlphaFoldDB" id="A0AAV7Y143"/>